<dbReference type="InterPro" id="IPR017334">
    <property type="entry name" value="eIF3_g"/>
</dbReference>
<evidence type="ECO:0000256" key="2">
    <source>
        <dbReference type="ARBA" id="ARBA00022540"/>
    </source>
</evidence>
<dbReference type="InterPro" id="IPR024675">
    <property type="entry name" value="eIF3g_N"/>
</dbReference>
<dbReference type="GO" id="GO:0003723">
    <property type="term" value="F:RNA binding"/>
    <property type="evidence" value="ECO:0007669"/>
    <property type="project" value="UniProtKB-UniRule"/>
</dbReference>
<dbReference type="CDD" id="cd12408">
    <property type="entry name" value="RRM_eIF3G_like"/>
    <property type="match status" value="1"/>
</dbReference>
<proteinExistence type="inferred from homology"/>
<evidence type="ECO:0000256" key="7">
    <source>
        <dbReference type="SAM" id="MobiDB-lite"/>
    </source>
</evidence>
<keyword evidence="4 5" id="KW-0648">Protein biosynthesis</keyword>
<dbReference type="FunFam" id="3.30.70.330:FF:000342">
    <property type="entry name" value="Eukaryotic translation initiation factor 3 subunit G"/>
    <property type="match status" value="1"/>
</dbReference>
<dbReference type="GO" id="GO:0016282">
    <property type="term" value="C:eukaryotic 43S preinitiation complex"/>
    <property type="evidence" value="ECO:0007669"/>
    <property type="project" value="UniProtKB-UniRule"/>
</dbReference>
<dbReference type="GO" id="GO:0005852">
    <property type="term" value="C:eukaryotic translation initiation factor 3 complex"/>
    <property type="evidence" value="ECO:0007669"/>
    <property type="project" value="UniProtKB-UniRule"/>
</dbReference>
<feature type="domain" description="RRM" evidence="8">
    <location>
        <begin position="221"/>
        <end position="299"/>
    </location>
</feature>
<accession>A0AAX4PDV8</accession>
<reference evidence="9 10" key="1">
    <citation type="submission" date="2024-03" db="EMBL/GenBank/DDBJ databases">
        <title>Complete genome sequence of the green alga Chloropicon roscoffensis RCC1871.</title>
        <authorList>
            <person name="Lemieux C."/>
            <person name="Pombert J.-F."/>
            <person name="Otis C."/>
            <person name="Turmel M."/>
        </authorList>
    </citation>
    <scope>NUCLEOTIDE SEQUENCE [LARGE SCALE GENOMIC DNA]</scope>
    <source>
        <strain evidence="9 10">RCC1871</strain>
    </source>
</reference>
<evidence type="ECO:0000259" key="8">
    <source>
        <dbReference type="PROSITE" id="PS50102"/>
    </source>
</evidence>
<dbReference type="HAMAP" id="MF_03006">
    <property type="entry name" value="eIF3g"/>
    <property type="match status" value="1"/>
</dbReference>
<evidence type="ECO:0000313" key="10">
    <source>
        <dbReference type="Proteomes" id="UP001472866"/>
    </source>
</evidence>
<keyword evidence="3 6" id="KW-0694">RNA-binding</keyword>
<sequence>MVSMMRWGDTLEDDDFDELTAQALVAANNAAPAKPTAKLPPKQVFGPDKDGIKTIVEYKVEQREKVKVTKKVRVSKKQVSTSRGVFERRNLAKFGEAVGLNAEQERTTMSMTEDIFLERVKTSKDNTRKDENFDQLQALATTKALLRMSGISGKPDGPAFGAETKAYKVPMSVRRGPGELPPGEGGASAMGKPGSGQYVPPSLRAGASSVGETMRTRRDENSVRVTNLSEDTKEQDLVELFGPFGAISRIYIAYDRETRESRGFAFINFVRREEAQRAINKLDGYGYDNLILRVEWAAPREPRPDQPPR</sequence>
<protein>
    <recommendedName>
        <fullName evidence="5">Eukaryotic translation initiation factor 3 subunit G</fullName>
        <shortName evidence="5">eIF3g</shortName>
    </recommendedName>
    <alternativeName>
        <fullName evidence="5">Eukaryotic translation initiation factor 3 RNA-binding subunit</fullName>
        <shortName evidence="5">eIF-3 RNA-binding subunit</shortName>
    </alternativeName>
    <alternativeName>
        <fullName evidence="5">Eukaryotic translation initiation factor 3 subunit 4</fullName>
    </alternativeName>
</protein>
<evidence type="ECO:0000256" key="4">
    <source>
        <dbReference type="ARBA" id="ARBA00022917"/>
    </source>
</evidence>
<gene>
    <name evidence="9" type="ORF">HKI87_09g59200</name>
</gene>
<dbReference type="InterPro" id="IPR000504">
    <property type="entry name" value="RRM_dom"/>
</dbReference>
<dbReference type="GO" id="GO:0001732">
    <property type="term" value="P:formation of cytoplasmic translation initiation complex"/>
    <property type="evidence" value="ECO:0007669"/>
    <property type="project" value="UniProtKB-UniRule"/>
</dbReference>
<dbReference type="Gene3D" id="3.30.70.330">
    <property type="match status" value="1"/>
</dbReference>
<dbReference type="InterPro" id="IPR012677">
    <property type="entry name" value="Nucleotide-bd_a/b_plait_sf"/>
</dbReference>
<comment type="subcellular location">
    <subcellularLocation>
        <location evidence="5">Cytoplasm</location>
    </subcellularLocation>
</comment>
<keyword evidence="10" id="KW-1185">Reference proteome</keyword>
<evidence type="ECO:0000256" key="1">
    <source>
        <dbReference type="ARBA" id="ARBA00022490"/>
    </source>
</evidence>
<dbReference type="PROSITE" id="PS50102">
    <property type="entry name" value="RRM"/>
    <property type="match status" value="1"/>
</dbReference>
<dbReference type="AlphaFoldDB" id="A0AAX4PDV8"/>
<evidence type="ECO:0000256" key="5">
    <source>
        <dbReference type="HAMAP-Rule" id="MF_03006"/>
    </source>
</evidence>
<evidence type="ECO:0000256" key="3">
    <source>
        <dbReference type="ARBA" id="ARBA00022884"/>
    </source>
</evidence>
<dbReference type="InterPro" id="IPR034240">
    <property type="entry name" value="eIF3G_RRM"/>
</dbReference>
<dbReference type="GO" id="GO:0033290">
    <property type="term" value="C:eukaryotic 48S preinitiation complex"/>
    <property type="evidence" value="ECO:0007669"/>
    <property type="project" value="UniProtKB-UniRule"/>
</dbReference>
<evidence type="ECO:0000313" key="9">
    <source>
        <dbReference type="EMBL" id="WZN64364.1"/>
    </source>
</evidence>
<keyword evidence="1 5" id="KW-0963">Cytoplasm</keyword>
<comment type="function">
    <text evidence="5">RNA-binding component of the eukaryotic translation initiation factor 3 (eIF-3) complex, which is involved in protein synthesis of a specialized repertoire of mRNAs and, together with other initiation factors, stimulates binding of mRNA and methionyl-tRNAi to the 40S ribosome. The eIF-3 complex specifically targets and initiates translation of a subset of mRNAs involved in cell proliferation. This subunit can bind 18S rRNA.</text>
</comment>
<dbReference type="EMBL" id="CP151509">
    <property type="protein sequence ID" value="WZN64364.1"/>
    <property type="molecule type" value="Genomic_DNA"/>
</dbReference>
<dbReference type="GO" id="GO:0003743">
    <property type="term" value="F:translation initiation factor activity"/>
    <property type="evidence" value="ECO:0007669"/>
    <property type="project" value="UniProtKB-UniRule"/>
</dbReference>
<dbReference type="Proteomes" id="UP001472866">
    <property type="component" value="Chromosome 09"/>
</dbReference>
<name>A0AAX4PDV8_9CHLO</name>
<comment type="subunit">
    <text evidence="5">Component of the eukaryotic translation initiation factor 3 (eIF-3) complex.</text>
</comment>
<dbReference type="Pfam" id="PF12353">
    <property type="entry name" value="eIF3g"/>
    <property type="match status" value="1"/>
</dbReference>
<feature type="region of interest" description="Disordered" evidence="7">
    <location>
        <begin position="172"/>
        <end position="225"/>
    </location>
</feature>
<evidence type="ECO:0000256" key="6">
    <source>
        <dbReference type="PROSITE-ProRule" id="PRU00176"/>
    </source>
</evidence>
<dbReference type="SMART" id="SM00360">
    <property type="entry name" value="RRM"/>
    <property type="match status" value="1"/>
</dbReference>
<dbReference type="SUPFAM" id="SSF54928">
    <property type="entry name" value="RNA-binding domain, RBD"/>
    <property type="match status" value="1"/>
</dbReference>
<dbReference type="InterPro" id="IPR035979">
    <property type="entry name" value="RBD_domain_sf"/>
</dbReference>
<keyword evidence="2 5" id="KW-0396">Initiation factor</keyword>
<dbReference type="PANTHER" id="PTHR10352">
    <property type="entry name" value="EUKARYOTIC TRANSLATION INITIATION FACTOR 3 SUBUNIT G"/>
    <property type="match status" value="1"/>
</dbReference>
<dbReference type="Pfam" id="PF00076">
    <property type="entry name" value="RRM_1"/>
    <property type="match status" value="1"/>
</dbReference>
<comment type="similarity">
    <text evidence="5">Belongs to the eIF-3 subunit G family.</text>
</comment>
<dbReference type="PIRSF" id="PIRSF037949">
    <property type="entry name" value="Transl_init_eIF-3_RNA-bind"/>
    <property type="match status" value="1"/>
</dbReference>
<organism evidence="9 10">
    <name type="scientific">Chloropicon roscoffensis</name>
    <dbReference type="NCBI Taxonomy" id="1461544"/>
    <lineage>
        <taxon>Eukaryota</taxon>
        <taxon>Viridiplantae</taxon>
        <taxon>Chlorophyta</taxon>
        <taxon>Chloropicophyceae</taxon>
        <taxon>Chloropicales</taxon>
        <taxon>Chloropicaceae</taxon>
        <taxon>Chloropicon</taxon>
    </lineage>
</organism>